<dbReference type="OrthoDB" id="2289901at2759"/>
<reference evidence="3" key="1">
    <citation type="submission" date="2020-01" db="EMBL/GenBank/DDBJ databases">
        <title>Genome Sequencing of Three Apophysomyces-Like Fungal Strains Confirms a Novel Fungal Genus in the Mucoromycota with divergent Burkholderia-like Endosymbiotic Bacteria.</title>
        <authorList>
            <person name="Stajich J.E."/>
            <person name="Macias A.M."/>
            <person name="Carter-House D."/>
            <person name="Lovett B."/>
            <person name="Kasson L.R."/>
            <person name="Berry K."/>
            <person name="Grigoriev I."/>
            <person name="Chang Y."/>
            <person name="Spatafora J."/>
            <person name="Kasson M.T."/>
        </authorList>
    </citation>
    <scope>NUCLEOTIDE SEQUENCE</scope>
    <source>
        <strain evidence="3">NRRL A-21654</strain>
    </source>
</reference>
<feature type="region of interest" description="Disordered" evidence="1">
    <location>
        <begin position="50"/>
        <end position="117"/>
    </location>
</feature>
<gene>
    <name evidence="3" type="ORF">EC973_006919</name>
</gene>
<organism evidence="3 4">
    <name type="scientific">Apophysomyces ossiformis</name>
    <dbReference type="NCBI Taxonomy" id="679940"/>
    <lineage>
        <taxon>Eukaryota</taxon>
        <taxon>Fungi</taxon>
        <taxon>Fungi incertae sedis</taxon>
        <taxon>Mucoromycota</taxon>
        <taxon>Mucoromycotina</taxon>
        <taxon>Mucoromycetes</taxon>
        <taxon>Mucorales</taxon>
        <taxon>Mucorineae</taxon>
        <taxon>Mucoraceae</taxon>
        <taxon>Apophysomyces</taxon>
    </lineage>
</organism>
<evidence type="ECO:0000313" key="4">
    <source>
        <dbReference type="Proteomes" id="UP000605846"/>
    </source>
</evidence>
<accession>A0A8H7EQ61</accession>
<dbReference type="Gene3D" id="1.10.10.10">
    <property type="entry name" value="Winged helix-like DNA-binding domain superfamily/Winged helix DNA-binding domain"/>
    <property type="match status" value="1"/>
</dbReference>
<keyword evidence="4" id="KW-1185">Reference proteome</keyword>
<sequence length="275" mass="31147">MAKTPSNDSSEAKRWLIIGAYKAGATEKHIARIAGLSKVAVRHILLNYRRTGSPSLPKKPSPKVKRKPIVEYDENGELVESSDDNEEDEEEIKKRERNTNRKNVESMVKKPSPKINRQVTAKDLIAYVVDQVRKTDQEQGKASSTNENVDKPLWRPLTPPRDRRTSSPSTSSNAVGASTSTYLPPSPPLHAHGDTSKQNRPPGKYDQTIRGYEVWTHEDDMALLDHVLTHLQGGRWRDLETKLEGRHSARLCSDRWQFLRKHMLKGLSSTNPTSW</sequence>
<dbReference type="InterPro" id="IPR001005">
    <property type="entry name" value="SANT/Myb"/>
</dbReference>
<feature type="region of interest" description="Disordered" evidence="1">
    <location>
        <begin position="134"/>
        <end position="206"/>
    </location>
</feature>
<protein>
    <recommendedName>
        <fullName evidence="2">Myb-like domain-containing protein</fullName>
    </recommendedName>
</protein>
<feature type="compositionally biased region" description="Basic and acidic residues" evidence="1">
    <location>
        <begin position="91"/>
        <end position="108"/>
    </location>
</feature>
<dbReference type="EMBL" id="JABAYA010000047">
    <property type="protein sequence ID" value="KAF7727920.1"/>
    <property type="molecule type" value="Genomic_DNA"/>
</dbReference>
<dbReference type="AlphaFoldDB" id="A0A8H7EQ61"/>
<feature type="compositionally biased region" description="Acidic residues" evidence="1">
    <location>
        <begin position="71"/>
        <end position="90"/>
    </location>
</feature>
<dbReference type="PROSITE" id="PS50090">
    <property type="entry name" value="MYB_LIKE"/>
    <property type="match status" value="1"/>
</dbReference>
<name>A0A8H7EQ61_9FUNG</name>
<dbReference type="SUPFAM" id="SSF46689">
    <property type="entry name" value="Homeodomain-like"/>
    <property type="match status" value="2"/>
</dbReference>
<evidence type="ECO:0000313" key="3">
    <source>
        <dbReference type="EMBL" id="KAF7727920.1"/>
    </source>
</evidence>
<dbReference type="InterPro" id="IPR009057">
    <property type="entry name" value="Homeodomain-like_sf"/>
</dbReference>
<evidence type="ECO:0000256" key="1">
    <source>
        <dbReference type="SAM" id="MobiDB-lite"/>
    </source>
</evidence>
<dbReference type="InterPro" id="IPR036388">
    <property type="entry name" value="WH-like_DNA-bd_sf"/>
</dbReference>
<proteinExistence type="predicted"/>
<feature type="domain" description="Myb-like" evidence="2">
    <location>
        <begin position="215"/>
        <end position="260"/>
    </location>
</feature>
<feature type="compositionally biased region" description="Low complexity" evidence="1">
    <location>
        <begin position="166"/>
        <end position="183"/>
    </location>
</feature>
<evidence type="ECO:0000259" key="2">
    <source>
        <dbReference type="PROSITE" id="PS50090"/>
    </source>
</evidence>
<comment type="caution">
    <text evidence="3">The sequence shown here is derived from an EMBL/GenBank/DDBJ whole genome shotgun (WGS) entry which is preliminary data.</text>
</comment>
<dbReference type="Proteomes" id="UP000605846">
    <property type="component" value="Unassembled WGS sequence"/>
</dbReference>